<evidence type="ECO:0000256" key="1">
    <source>
        <dbReference type="SAM" id="Phobius"/>
    </source>
</evidence>
<feature type="transmembrane region" description="Helical" evidence="1">
    <location>
        <begin position="49"/>
        <end position="67"/>
    </location>
</feature>
<proteinExistence type="predicted"/>
<name>A0A822XR18_NELNU</name>
<gene>
    <name evidence="2" type="ORF">HUJ06_021381</name>
</gene>
<keyword evidence="1" id="KW-0812">Transmembrane</keyword>
<organism evidence="2 3">
    <name type="scientific">Nelumbo nucifera</name>
    <name type="common">Sacred lotus</name>
    <dbReference type="NCBI Taxonomy" id="4432"/>
    <lineage>
        <taxon>Eukaryota</taxon>
        <taxon>Viridiplantae</taxon>
        <taxon>Streptophyta</taxon>
        <taxon>Embryophyta</taxon>
        <taxon>Tracheophyta</taxon>
        <taxon>Spermatophyta</taxon>
        <taxon>Magnoliopsida</taxon>
        <taxon>Proteales</taxon>
        <taxon>Nelumbonaceae</taxon>
        <taxon>Nelumbo</taxon>
    </lineage>
</organism>
<sequence length="76" mass="8511">MNPGSSFVVVVLLGEKDNLGSFSHGAGYEVMIDLSRSSQDCTYQHEKLLIFRFSFSPFLFFSAFPSFSSFPSTQKN</sequence>
<accession>A0A822XR18</accession>
<dbReference type="EMBL" id="DUZY01000001">
    <property type="protein sequence ID" value="DAD19918.1"/>
    <property type="molecule type" value="Genomic_DNA"/>
</dbReference>
<keyword evidence="3" id="KW-1185">Reference proteome</keyword>
<comment type="caution">
    <text evidence="2">The sequence shown here is derived from an EMBL/GenBank/DDBJ whole genome shotgun (WGS) entry which is preliminary data.</text>
</comment>
<evidence type="ECO:0000313" key="2">
    <source>
        <dbReference type="EMBL" id="DAD19918.1"/>
    </source>
</evidence>
<evidence type="ECO:0000313" key="3">
    <source>
        <dbReference type="Proteomes" id="UP000607653"/>
    </source>
</evidence>
<reference evidence="2 3" key="1">
    <citation type="journal article" date="2020" name="Mol. Biol. Evol.">
        <title>Distinct Expression and Methylation Patterns for Genes with Different Fates following a Single Whole-Genome Duplication in Flowering Plants.</title>
        <authorList>
            <person name="Shi T."/>
            <person name="Rahmani R.S."/>
            <person name="Gugger P.F."/>
            <person name="Wang M."/>
            <person name="Li H."/>
            <person name="Zhang Y."/>
            <person name="Li Z."/>
            <person name="Wang Q."/>
            <person name="Van de Peer Y."/>
            <person name="Marchal K."/>
            <person name="Chen J."/>
        </authorList>
    </citation>
    <scope>NUCLEOTIDE SEQUENCE [LARGE SCALE GENOMIC DNA]</scope>
    <source>
        <tissue evidence="2">Leaf</tissue>
    </source>
</reference>
<keyword evidence="1" id="KW-1133">Transmembrane helix</keyword>
<dbReference type="AlphaFoldDB" id="A0A822XR18"/>
<keyword evidence="1" id="KW-0472">Membrane</keyword>
<protein>
    <submittedName>
        <fullName evidence="2">Uncharacterized protein</fullName>
    </submittedName>
</protein>
<dbReference type="Proteomes" id="UP000607653">
    <property type="component" value="Unassembled WGS sequence"/>
</dbReference>